<keyword evidence="2" id="KW-0233">DNA recombination</keyword>
<organism evidence="4">
    <name type="scientific">bioreactor metagenome</name>
    <dbReference type="NCBI Taxonomy" id="1076179"/>
    <lineage>
        <taxon>unclassified sequences</taxon>
        <taxon>metagenomes</taxon>
        <taxon>ecological metagenomes</taxon>
    </lineage>
</organism>
<dbReference type="SUPFAM" id="SSF56349">
    <property type="entry name" value="DNA breaking-rejoining enzymes"/>
    <property type="match status" value="1"/>
</dbReference>
<evidence type="ECO:0000259" key="3">
    <source>
        <dbReference type="PROSITE" id="PS51898"/>
    </source>
</evidence>
<evidence type="ECO:0000313" key="4">
    <source>
        <dbReference type="EMBL" id="MPN23288.1"/>
    </source>
</evidence>
<accession>A0A645G8R7</accession>
<dbReference type="Gene3D" id="1.10.443.10">
    <property type="entry name" value="Intergrase catalytic core"/>
    <property type="match status" value="1"/>
</dbReference>
<dbReference type="GO" id="GO:0003677">
    <property type="term" value="F:DNA binding"/>
    <property type="evidence" value="ECO:0007669"/>
    <property type="project" value="UniProtKB-KW"/>
</dbReference>
<dbReference type="InterPro" id="IPR013762">
    <property type="entry name" value="Integrase-like_cat_sf"/>
</dbReference>
<dbReference type="GO" id="GO:0015074">
    <property type="term" value="P:DNA integration"/>
    <property type="evidence" value="ECO:0007669"/>
    <property type="project" value="InterPro"/>
</dbReference>
<dbReference type="PANTHER" id="PTHR30349">
    <property type="entry name" value="PHAGE INTEGRASE-RELATED"/>
    <property type="match status" value="1"/>
</dbReference>
<dbReference type="InterPro" id="IPR011010">
    <property type="entry name" value="DNA_brk_join_enz"/>
</dbReference>
<dbReference type="InterPro" id="IPR050090">
    <property type="entry name" value="Tyrosine_recombinase_XerCD"/>
</dbReference>
<dbReference type="Pfam" id="PF00589">
    <property type="entry name" value="Phage_integrase"/>
    <property type="match status" value="1"/>
</dbReference>
<dbReference type="InterPro" id="IPR002104">
    <property type="entry name" value="Integrase_catalytic"/>
</dbReference>
<keyword evidence="1" id="KW-0238">DNA-binding</keyword>
<gene>
    <name evidence="4" type="primary">xerD_109</name>
    <name evidence="4" type="ORF">SDC9_170676</name>
</gene>
<dbReference type="CDD" id="cd00397">
    <property type="entry name" value="DNA_BRE_C"/>
    <property type="match status" value="1"/>
</dbReference>
<name>A0A645G8R7_9ZZZZ</name>
<reference evidence="4" key="1">
    <citation type="submission" date="2019-08" db="EMBL/GenBank/DDBJ databases">
        <authorList>
            <person name="Kucharzyk K."/>
            <person name="Murdoch R.W."/>
            <person name="Higgins S."/>
            <person name="Loffler F."/>
        </authorList>
    </citation>
    <scope>NUCLEOTIDE SEQUENCE</scope>
</reference>
<dbReference type="GO" id="GO:0006310">
    <property type="term" value="P:DNA recombination"/>
    <property type="evidence" value="ECO:0007669"/>
    <property type="project" value="UniProtKB-KW"/>
</dbReference>
<dbReference type="PROSITE" id="PS51898">
    <property type="entry name" value="TYR_RECOMBINASE"/>
    <property type="match status" value="1"/>
</dbReference>
<sequence>MRKRKIIETSPADDVPIPKIPQKQPDYLTINEYQKLLSVISETASPFFKLRDLSIMSLFISTGIRVSELVNLKVKDLDFDYQTIKVKRKGNKQQTIPLNDDMTKLLKQYLSIRPESDKLNLFISKKGNGVRANTVYCLVKKYLELAGLDKNKKGPHILRHTCLTTLLVKGVDIVTLSALAGHKSLDVTLKYTHLQSNQIREAITKIDLGKEKQ</sequence>
<evidence type="ECO:0000256" key="2">
    <source>
        <dbReference type="ARBA" id="ARBA00023172"/>
    </source>
</evidence>
<proteinExistence type="predicted"/>
<comment type="caution">
    <text evidence="4">The sequence shown here is derived from an EMBL/GenBank/DDBJ whole genome shotgun (WGS) entry which is preliminary data.</text>
</comment>
<dbReference type="AlphaFoldDB" id="A0A645G8R7"/>
<feature type="domain" description="Tyr recombinase" evidence="3">
    <location>
        <begin position="23"/>
        <end position="204"/>
    </location>
</feature>
<dbReference type="PANTHER" id="PTHR30349:SF41">
    <property type="entry name" value="INTEGRASE_RECOMBINASE PROTEIN MJ0367-RELATED"/>
    <property type="match status" value="1"/>
</dbReference>
<dbReference type="EMBL" id="VSSQ01071743">
    <property type="protein sequence ID" value="MPN23288.1"/>
    <property type="molecule type" value="Genomic_DNA"/>
</dbReference>
<evidence type="ECO:0000256" key="1">
    <source>
        <dbReference type="ARBA" id="ARBA00023125"/>
    </source>
</evidence>
<protein>
    <submittedName>
        <fullName evidence="4">Tyrosine recombinase XerD</fullName>
    </submittedName>
</protein>